<dbReference type="EMBL" id="OA892257">
    <property type="protein sequence ID" value="CAD7284869.1"/>
    <property type="molecule type" value="Genomic_DNA"/>
</dbReference>
<keyword evidence="3" id="KW-1185">Reference proteome</keyword>
<organism evidence="2">
    <name type="scientific">Notodromas monacha</name>
    <dbReference type="NCBI Taxonomy" id="399045"/>
    <lineage>
        <taxon>Eukaryota</taxon>
        <taxon>Metazoa</taxon>
        <taxon>Ecdysozoa</taxon>
        <taxon>Arthropoda</taxon>
        <taxon>Crustacea</taxon>
        <taxon>Oligostraca</taxon>
        <taxon>Ostracoda</taxon>
        <taxon>Podocopa</taxon>
        <taxon>Podocopida</taxon>
        <taxon>Cypridocopina</taxon>
        <taxon>Cypridoidea</taxon>
        <taxon>Cyprididae</taxon>
        <taxon>Notodromas</taxon>
    </lineage>
</organism>
<feature type="compositionally biased region" description="Basic residues" evidence="1">
    <location>
        <begin position="120"/>
        <end position="145"/>
    </location>
</feature>
<name>A0A7R9GLJ5_9CRUS</name>
<dbReference type="Proteomes" id="UP000678499">
    <property type="component" value="Unassembled WGS sequence"/>
</dbReference>
<proteinExistence type="predicted"/>
<accession>A0A7R9GLJ5</accession>
<feature type="compositionally biased region" description="Basic residues" evidence="1">
    <location>
        <begin position="205"/>
        <end position="217"/>
    </location>
</feature>
<evidence type="ECO:0000256" key="1">
    <source>
        <dbReference type="SAM" id="MobiDB-lite"/>
    </source>
</evidence>
<reference evidence="2" key="1">
    <citation type="submission" date="2020-11" db="EMBL/GenBank/DDBJ databases">
        <authorList>
            <person name="Tran Van P."/>
        </authorList>
    </citation>
    <scope>NUCLEOTIDE SEQUENCE</scope>
</reference>
<feature type="compositionally biased region" description="Polar residues" evidence="1">
    <location>
        <begin position="73"/>
        <end position="82"/>
    </location>
</feature>
<evidence type="ECO:0000313" key="2">
    <source>
        <dbReference type="EMBL" id="CAD7284869.1"/>
    </source>
</evidence>
<feature type="region of interest" description="Disordered" evidence="1">
    <location>
        <begin position="1"/>
        <end position="217"/>
    </location>
</feature>
<feature type="compositionally biased region" description="Basic and acidic residues" evidence="1">
    <location>
        <begin position="157"/>
        <end position="169"/>
    </location>
</feature>
<protein>
    <submittedName>
        <fullName evidence="2">Uncharacterized protein</fullName>
    </submittedName>
</protein>
<dbReference type="EMBL" id="CAJPEX010010220">
    <property type="protein sequence ID" value="CAG0925021.1"/>
    <property type="molecule type" value="Genomic_DNA"/>
</dbReference>
<sequence>MQRSPPASGIPGFYPPGYDYSNGKYESCDNGTDGEGSLLSSSPPASNHGMMAASPESVAHFEPEQQPVKPQQHHQFQDSVGNSRHGHRQHFSSPGIVSPPPQPPLSHPPLPSAPPPQPSHHLHHLHHHHLHHHHGHHHHHHHHPQPHYSADVPPPDGRTRNSPKDRRLEVNGNKTPINRPKQFDACGDEPSLYRKDGVFLTGAEKKKRATSSHDKRR</sequence>
<feature type="compositionally biased region" description="Pro residues" evidence="1">
    <location>
        <begin position="97"/>
        <end position="118"/>
    </location>
</feature>
<evidence type="ECO:0000313" key="3">
    <source>
        <dbReference type="Proteomes" id="UP000678499"/>
    </source>
</evidence>
<gene>
    <name evidence="2" type="ORF">NMOB1V02_LOCUS12473</name>
</gene>
<dbReference type="AlphaFoldDB" id="A0A7R9GLJ5"/>